<dbReference type="PROSITE" id="PS50931">
    <property type="entry name" value="HTH_LYSR"/>
    <property type="match status" value="1"/>
</dbReference>
<keyword evidence="2" id="KW-0805">Transcription regulation</keyword>
<evidence type="ECO:0000313" key="7">
    <source>
        <dbReference type="EMBL" id="OAJ56530.1"/>
    </source>
</evidence>
<dbReference type="InterPro" id="IPR005119">
    <property type="entry name" value="LysR_subst-bd"/>
</dbReference>
<dbReference type="SUPFAM" id="SSF46785">
    <property type="entry name" value="Winged helix' DNA-binding domain"/>
    <property type="match status" value="1"/>
</dbReference>
<dbReference type="PANTHER" id="PTHR30537:SF35">
    <property type="entry name" value="TRANSCRIPTIONAL REGULATORY PROTEIN"/>
    <property type="match status" value="1"/>
</dbReference>
<dbReference type="InterPro" id="IPR036390">
    <property type="entry name" value="WH_DNA-bd_sf"/>
</dbReference>
<dbReference type="SUPFAM" id="SSF53850">
    <property type="entry name" value="Periplasmic binding protein-like II"/>
    <property type="match status" value="1"/>
</dbReference>
<evidence type="ECO:0000256" key="4">
    <source>
        <dbReference type="ARBA" id="ARBA00023163"/>
    </source>
</evidence>
<sequence>MDRLFTMRVFVQVIDSGSFAGAARVLELSKPMVTRAIAELETHLRARLLQRSTRNVLPTTTGTEFAERCREILSATAEAEARAGHEAAAPSGALRVAMPSALALALLAPLVAAYCKRYPEVSIDITLADRPIDLIEEGFDVAVVVEAMLRSEDIVTRKASGSSFVACATPAYLTGANPKSYAELANHRILCLKSFAKRFAAAGCSNLHLTTNTAMLRLLAREGLGIAILPAFLIANDLADGSLRKVLADEKLDRVDIHVAYPSRKYVPAKVMHFVEMSLAQLDALSHRTAPGTPHVGESSLQSAASISPRDTP</sequence>
<dbReference type="GO" id="GO:0006351">
    <property type="term" value="P:DNA-templated transcription"/>
    <property type="evidence" value="ECO:0007669"/>
    <property type="project" value="TreeGrafter"/>
</dbReference>
<dbReference type="Gene3D" id="3.40.190.290">
    <property type="match status" value="1"/>
</dbReference>
<dbReference type="CDD" id="cd08422">
    <property type="entry name" value="PBP2_CrgA_like"/>
    <property type="match status" value="1"/>
</dbReference>
<comment type="caution">
    <text evidence="8">The sequence shown here is derived from an EMBL/GenBank/DDBJ whole genome shotgun (WGS) entry which is preliminary data.</text>
</comment>
<keyword evidence="9" id="KW-1185">Reference proteome</keyword>
<dbReference type="InterPro" id="IPR058163">
    <property type="entry name" value="LysR-type_TF_proteobact-type"/>
</dbReference>
<evidence type="ECO:0000256" key="1">
    <source>
        <dbReference type="ARBA" id="ARBA00009437"/>
    </source>
</evidence>
<dbReference type="GO" id="GO:0003700">
    <property type="term" value="F:DNA-binding transcription factor activity"/>
    <property type="evidence" value="ECO:0007669"/>
    <property type="project" value="InterPro"/>
</dbReference>
<dbReference type="OrthoDB" id="9178040at2"/>
<dbReference type="Proteomes" id="UP000077961">
    <property type="component" value="Unassembled WGS sequence"/>
</dbReference>
<name>A0A1A9N7U0_9BURK</name>
<feature type="domain" description="HTH lysR-type" evidence="6">
    <location>
        <begin position="7"/>
        <end position="59"/>
    </location>
</feature>
<keyword evidence="3" id="KW-0238">DNA-binding</keyword>
<dbReference type="EMBL" id="LXKA01000209">
    <property type="protein sequence ID" value="OAJ61610.1"/>
    <property type="molecule type" value="Genomic_DNA"/>
</dbReference>
<dbReference type="InterPro" id="IPR000847">
    <property type="entry name" value="LysR_HTH_N"/>
</dbReference>
<feature type="compositionally biased region" description="Polar residues" evidence="5">
    <location>
        <begin position="299"/>
        <end position="313"/>
    </location>
</feature>
<dbReference type="AlphaFoldDB" id="A0A1A9N7U0"/>
<feature type="region of interest" description="Disordered" evidence="5">
    <location>
        <begin position="290"/>
        <end position="313"/>
    </location>
</feature>
<evidence type="ECO:0000256" key="5">
    <source>
        <dbReference type="SAM" id="MobiDB-lite"/>
    </source>
</evidence>
<organism evidence="8 10">
    <name type="scientific">Paraburkholderia ginsengiterrae</name>
    <dbReference type="NCBI Taxonomy" id="1462993"/>
    <lineage>
        <taxon>Bacteria</taxon>
        <taxon>Pseudomonadati</taxon>
        <taxon>Pseudomonadota</taxon>
        <taxon>Betaproteobacteria</taxon>
        <taxon>Burkholderiales</taxon>
        <taxon>Burkholderiaceae</taxon>
        <taxon>Paraburkholderia</taxon>
    </lineage>
</organism>
<evidence type="ECO:0000313" key="10">
    <source>
        <dbReference type="Proteomes" id="UP000078116"/>
    </source>
</evidence>
<reference evidence="9 10" key="1">
    <citation type="submission" date="2016-04" db="EMBL/GenBank/DDBJ databases">
        <title>Reclassification of Paraburkholderia panaciterrae (Farh et al. 2015) Dobritsa &amp; Samadpour 2016 as a later homotypic synonym of Paraburkholderia ginsengiterrae (Farh et al. 2015) Dobritsa &amp; Samadpour 2016.</title>
        <authorList>
            <person name="Dobritsa A.P."/>
            <person name="Kutumbaka K."/>
            <person name="Samadpour M."/>
        </authorList>
    </citation>
    <scope>NUCLEOTIDE SEQUENCE [LARGE SCALE GENOMIC DNA]</scope>
    <source>
        <strain evidence="8 10">DCY85</strain>
        <strain evidence="7 9">DCY85-1</strain>
    </source>
</reference>
<dbReference type="Pfam" id="PF00126">
    <property type="entry name" value="HTH_1"/>
    <property type="match status" value="1"/>
</dbReference>
<dbReference type="STRING" id="1462993.A6V36_33740"/>
<dbReference type="RefSeq" id="WP_064269579.1">
    <property type="nucleotide sequence ID" value="NZ_LXJZ01000186.1"/>
</dbReference>
<evidence type="ECO:0000313" key="8">
    <source>
        <dbReference type="EMBL" id="OAJ61610.1"/>
    </source>
</evidence>
<evidence type="ECO:0000259" key="6">
    <source>
        <dbReference type="PROSITE" id="PS50931"/>
    </source>
</evidence>
<dbReference type="Gene3D" id="1.10.10.10">
    <property type="entry name" value="Winged helix-like DNA-binding domain superfamily/Winged helix DNA-binding domain"/>
    <property type="match status" value="1"/>
</dbReference>
<dbReference type="EMBL" id="LXJZ01000186">
    <property type="protein sequence ID" value="OAJ56530.1"/>
    <property type="molecule type" value="Genomic_DNA"/>
</dbReference>
<proteinExistence type="inferred from homology"/>
<dbReference type="PANTHER" id="PTHR30537">
    <property type="entry name" value="HTH-TYPE TRANSCRIPTIONAL REGULATOR"/>
    <property type="match status" value="1"/>
</dbReference>
<dbReference type="Proteomes" id="UP000078116">
    <property type="component" value="Unassembled WGS sequence"/>
</dbReference>
<dbReference type="GO" id="GO:0043565">
    <property type="term" value="F:sequence-specific DNA binding"/>
    <property type="evidence" value="ECO:0007669"/>
    <property type="project" value="TreeGrafter"/>
</dbReference>
<evidence type="ECO:0000256" key="3">
    <source>
        <dbReference type="ARBA" id="ARBA00023125"/>
    </source>
</evidence>
<protein>
    <recommendedName>
        <fullName evidence="6">HTH lysR-type domain-containing protein</fullName>
    </recommendedName>
</protein>
<evidence type="ECO:0000313" key="9">
    <source>
        <dbReference type="Proteomes" id="UP000077961"/>
    </source>
</evidence>
<comment type="similarity">
    <text evidence="1">Belongs to the LysR transcriptional regulatory family.</text>
</comment>
<keyword evidence="4" id="KW-0804">Transcription</keyword>
<gene>
    <name evidence="7" type="ORF">A6V36_33740</name>
    <name evidence="8" type="ORF">A6V37_25005</name>
</gene>
<dbReference type="InterPro" id="IPR036388">
    <property type="entry name" value="WH-like_DNA-bd_sf"/>
</dbReference>
<accession>A0A1A9N7U0</accession>
<dbReference type="Pfam" id="PF03466">
    <property type="entry name" value="LysR_substrate"/>
    <property type="match status" value="1"/>
</dbReference>
<dbReference type="FunFam" id="1.10.10.10:FF:000001">
    <property type="entry name" value="LysR family transcriptional regulator"/>
    <property type="match status" value="1"/>
</dbReference>
<evidence type="ECO:0000256" key="2">
    <source>
        <dbReference type="ARBA" id="ARBA00023015"/>
    </source>
</evidence>